<dbReference type="PANTHER" id="PTHR43035">
    <property type="entry name" value="FATTY ACID REPRESSION MUTANT PROTEIN 2-RELATED"/>
    <property type="match status" value="1"/>
</dbReference>
<dbReference type="RefSeq" id="XP_018187301.1">
    <property type="nucleotide sequence ID" value="XM_018333756.1"/>
</dbReference>
<comment type="subcellular location">
    <subcellularLocation>
        <location evidence="2">Cytoplasm</location>
    </subcellularLocation>
    <subcellularLocation>
        <location evidence="1">Nucleus</location>
    </subcellularLocation>
</comment>
<evidence type="ECO:0000256" key="2">
    <source>
        <dbReference type="ARBA" id="ARBA00004496"/>
    </source>
</evidence>
<dbReference type="OrthoDB" id="2138173at2759"/>
<dbReference type="Proteomes" id="UP000076632">
    <property type="component" value="Unassembled WGS sequence"/>
</dbReference>
<sequence length="203" mass="22773">MTVEKKSFIDAIKARRTYYQITNESTISDDRIQELVTDVLLNAPSAYNSQSARLVILLKEDHEKLWDIAKEVRKAAVAADAFPAIEAKINALRAGYGTILFYEDIPTVQACQEKFKAFADKFIQFSEHSSAMHQYALWTALEAEGLGASLQHQNPFIDQRVAGEWGVPLDWDLKAQLVFGKPTGQPGEKTAKPVEERLKVFGK</sequence>
<dbReference type="InParanoid" id="A0A165G514"/>
<keyword evidence="9" id="KW-1185">Reference proteome</keyword>
<dbReference type="GO" id="GO:0005634">
    <property type="term" value="C:nucleus"/>
    <property type="evidence" value="ECO:0007669"/>
    <property type="project" value="UniProtKB-SubCell"/>
</dbReference>
<keyword evidence="6" id="KW-0539">Nucleus</keyword>
<dbReference type="AlphaFoldDB" id="A0A165G514"/>
<gene>
    <name evidence="8" type="ORF">L228DRAFT_253534</name>
</gene>
<keyword evidence="5" id="KW-0560">Oxidoreductase</keyword>
<name>A0A165G514_XYLHT</name>
<evidence type="ECO:0000256" key="1">
    <source>
        <dbReference type="ARBA" id="ARBA00004123"/>
    </source>
</evidence>
<feature type="domain" description="Nitroreductase" evidence="7">
    <location>
        <begin position="12"/>
        <end position="181"/>
    </location>
</feature>
<dbReference type="GeneID" id="28898893"/>
<dbReference type="EMBL" id="KV407460">
    <property type="protein sequence ID" value="KZF21746.1"/>
    <property type="molecule type" value="Genomic_DNA"/>
</dbReference>
<dbReference type="CDD" id="cd02140">
    <property type="entry name" value="Frm2-like"/>
    <property type="match status" value="1"/>
</dbReference>
<dbReference type="STRING" id="1328760.A0A165G514"/>
<evidence type="ECO:0000313" key="8">
    <source>
        <dbReference type="EMBL" id="KZF21746.1"/>
    </source>
</evidence>
<dbReference type="InterPro" id="IPR000415">
    <property type="entry name" value="Nitroreductase-like"/>
</dbReference>
<keyword evidence="4" id="KW-0963">Cytoplasm</keyword>
<evidence type="ECO:0000313" key="9">
    <source>
        <dbReference type="Proteomes" id="UP000076632"/>
    </source>
</evidence>
<evidence type="ECO:0000256" key="3">
    <source>
        <dbReference type="ARBA" id="ARBA00007118"/>
    </source>
</evidence>
<dbReference type="OMA" id="EHANAMH"/>
<accession>A0A165G514</accession>
<protein>
    <submittedName>
        <fullName evidence="8">Putative fatty acid repression mutant protein</fullName>
    </submittedName>
</protein>
<dbReference type="InterPro" id="IPR033877">
    <property type="entry name" value="Frm2/Hbn1"/>
</dbReference>
<proteinExistence type="inferred from homology"/>
<dbReference type="PANTHER" id="PTHR43035:SF1">
    <property type="entry name" value="FATTY ACID REPRESSION MUTANT PROTEIN 2-RELATED"/>
    <property type="match status" value="1"/>
</dbReference>
<dbReference type="InterPro" id="IPR029479">
    <property type="entry name" value="Nitroreductase"/>
</dbReference>
<dbReference type="Gene3D" id="3.40.109.10">
    <property type="entry name" value="NADH Oxidase"/>
    <property type="match status" value="1"/>
</dbReference>
<evidence type="ECO:0000256" key="6">
    <source>
        <dbReference type="ARBA" id="ARBA00023242"/>
    </source>
</evidence>
<dbReference type="FunCoup" id="A0A165G514">
    <property type="interactions" value="15"/>
</dbReference>
<evidence type="ECO:0000256" key="5">
    <source>
        <dbReference type="ARBA" id="ARBA00023002"/>
    </source>
</evidence>
<organism evidence="8 9">
    <name type="scientific">Xylona heveae (strain CBS 132557 / TC161)</name>
    <dbReference type="NCBI Taxonomy" id="1328760"/>
    <lineage>
        <taxon>Eukaryota</taxon>
        <taxon>Fungi</taxon>
        <taxon>Dikarya</taxon>
        <taxon>Ascomycota</taxon>
        <taxon>Pezizomycotina</taxon>
        <taxon>Xylonomycetes</taxon>
        <taxon>Xylonales</taxon>
        <taxon>Xylonaceae</taxon>
        <taxon>Xylona</taxon>
    </lineage>
</organism>
<evidence type="ECO:0000256" key="4">
    <source>
        <dbReference type="ARBA" id="ARBA00022490"/>
    </source>
</evidence>
<comment type="similarity">
    <text evidence="3">Belongs to the nitroreductase family.</text>
</comment>
<dbReference type="GO" id="GO:0034599">
    <property type="term" value="P:cellular response to oxidative stress"/>
    <property type="evidence" value="ECO:0007669"/>
    <property type="project" value="InterPro"/>
</dbReference>
<dbReference type="Pfam" id="PF00881">
    <property type="entry name" value="Nitroreductase"/>
    <property type="match status" value="1"/>
</dbReference>
<dbReference type="SUPFAM" id="SSF55469">
    <property type="entry name" value="FMN-dependent nitroreductase-like"/>
    <property type="match status" value="1"/>
</dbReference>
<dbReference type="FunFam" id="3.40.109.10:FF:000001">
    <property type="entry name" value="Nitroreductase family"/>
    <property type="match status" value="1"/>
</dbReference>
<dbReference type="GO" id="GO:0016491">
    <property type="term" value="F:oxidoreductase activity"/>
    <property type="evidence" value="ECO:0007669"/>
    <property type="project" value="UniProtKB-KW"/>
</dbReference>
<evidence type="ECO:0000259" key="7">
    <source>
        <dbReference type="Pfam" id="PF00881"/>
    </source>
</evidence>
<reference evidence="8 9" key="1">
    <citation type="journal article" date="2016" name="Fungal Biol.">
        <title>The genome of Xylona heveae provides a window into fungal endophytism.</title>
        <authorList>
            <person name="Gazis R."/>
            <person name="Kuo A."/>
            <person name="Riley R."/>
            <person name="LaButti K."/>
            <person name="Lipzen A."/>
            <person name="Lin J."/>
            <person name="Amirebrahimi M."/>
            <person name="Hesse C.N."/>
            <person name="Spatafora J.W."/>
            <person name="Henrissat B."/>
            <person name="Hainaut M."/>
            <person name="Grigoriev I.V."/>
            <person name="Hibbett D.S."/>
        </authorList>
    </citation>
    <scope>NUCLEOTIDE SEQUENCE [LARGE SCALE GENOMIC DNA]</scope>
    <source>
        <strain evidence="8 9">TC161</strain>
    </source>
</reference>
<dbReference type="GO" id="GO:0005737">
    <property type="term" value="C:cytoplasm"/>
    <property type="evidence" value="ECO:0007669"/>
    <property type="project" value="UniProtKB-SubCell"/>
</dbReference>